<dbReference type="AlphaFoldDB" id="A0AAD7BYH7"/>
<reference evidence="2" key="1">
    <citation type="submission" date="2023-03" db="EMBL/GenBank/DDBJ databases">
        <title>Massive genome expansion in bonnet fungi (Mycena s.s.) driven by repeated elements and novel gene families across ecological guilds.</title>
        <authorList>
            <consortium name="Lawrence Berkeley National Laboratory"/>
            <person name="Harder C.B."/>
            <person name="Miyauchi S."/>
            <person name="Viragh M."/>
            <person name="Kuo A."/>
            <person name="Thoen E."/>
            <person name="Andreopoulos B."/>
            <person name="Lu D."/>
            <person name="Skrede I."/>
            <person name="Drula E."/>
            <person name="Henrissat B."/>
            <person name="Morin E."/>
            <person name="Kohler A."/>
            <person name="Barry K."/>
            <person name="LaButti K."/>
            <person name="Morin E."/>
            <person name="Salamov A."/>
            <person name="Lipzen A."/>
            <person name="Mereny Z."/>
            <person name="Hegedus B."/>
            <person name="Baldrian P."/>
            <person name="Stursova M."/>
            <person name="Weitz H."/>
            <person name="Taylor A."/>
            <person name="Grigoriev I.V."/>
            <person name="Nagy L.G."/>
            <person name="Martin F."/>
            <person name="Kauserud H."/>
        </authorList>
    </citation>
    <scope>NUCLEOTIDE SEQUENCE</scope>
    <source>
        <strain evidence="2">CBHHK067</strain>
    </source>
</reference>
<comment type="caution">
    <text evidence="2">The sequence shown here is derived from an EMBL/GenBank/DDBJ whole genome shotgun (WGS) entry which is preliminary data.</text>
</comment>
<gene>
    <name evidence="2" type="ORF">B0H17DRAFT_1187514</name>
</gene>
<feature type="region of interest" description="Disordered" evidence="1">
    <location>
        <begin position="1"/>
        <end position="47"/>
    </location>
</feature>
<keyword evidence="3" id="KW-1185">Reference proteome</keyword>
<name>A0AAD7BYH7_MYCRO</name>
<dbReference type="Proteomes" id="UP001221757">
    <property type="component" value="Unassembled WGS sequence"/>
</dbReference>
<feature type="compositionally biased region" description="Basic and acidic residues" evidence="1">
    <location>
        <begin position="14"/>
        <end position="34"/>
    </location>
</feature>
<dbReference type="EMBL" id="JARKIE010000478">
    <property type="protein sequence ID" value="KAJ7634006.1"/>
    <property type="molecule type" value="Genomic_DNA"/>
</dbReference>
<organism evidence="2 3">
    <name type="scientific">Mycena rosella</name>
    <name type="common">Pink bonnet</name>
    <name type="synonym">Agaricus rosellus</name>
    <dbReference type="NCBI Taxonomy" id="1033263"/>
    <lineage>
        <taxon>Eukaryota</taxon>
        <taxon>Fungi</taxon>
        <taxon>Dikarya</taxon>
        <taxon>Basidiomycota</taxon>
        <taxon>Agaricomycotina</taxon>
        <taxon>Agaricomycetes</taxon>
        <taxon>Agaricomycetidae</taxon>
        <taxon>Agaricales</taxon>
        <taxon>Marasmiineae</taxon>
        <taxon>Mycenaceae</taxon>
        <taxon>Mycena</taxon>
    </lineage>
</organism>
<evidence type="ECO:0000313" key="3">
    <source>
        <dbReference type="Proteomes" id="UP001221757"/>
    </source>
</evidence>
<proteinExistence type="predicted"/>
<evidence type="ECO:0000256" key="1">
    <source>
        <dbReference type="SAM" id="MobiDB-lite"/>
    </source>
</evidence>
<protein>
    <submittedName>
        <fullName evidence="2">Uncharacterized protein</fullName>
    </submittedName>
</protein>
<feature type="compositionally biased region" description="Polar residues" evidence="1">
    <location>
        <begin position="1"/>
        <end position="11"/>
    </location>
</feature>
<sequence>MTQRRTASQPPRSRWREDGGEPVLEREAVAREEGGAAAGGRGALSGRSGTKALCVRCDSQQLNERGKARAGQKKRERSAGQRARQGRMGSIDMVVLGVSWKWECTEVLTWRLAEHFPFLDLKVPTEEKQAWSRPWLPEMLHSKERRQVHLRLRYIARISFYSSRSFSGAANTTALATRSTSTSDVSIHVHERRFFDFIVKVLKVLKKFYPPAILTDRIKFNGYVPGKHVSFNTQQTKAFDGDFRSKGNSYLLYSKKFGDAAKKPTGNVNLYLVANLVGTFGSGFNEANLKVDVNVTATLVLGIKGNYVYKDSKNLTTIEGPIPYASLNIEKILEIGAFIVLDLGVDYELNLKGAFAAGFGCTWTNVGASLDLIHTDKSGILGNWELLRNCKRVLEANVEVKAAIDPFVALAIRLKIKPLSALTDKLTGQVSLVERVSLRFPGLQ</sequence>
<evidence type="ECO:0000313" key="2">
    <source>
        <dbReference type="EMBL" id="KAJ7634006.1"/>
    </source>
</evidence>
<accession>A0AAD7BYH7</accession>
<feature type="region of interest" description="Disordered" evidence="1">
    <location>
        <begin position="64"/>
        <end position="86"/>
    </location>
</feature>